<name>A0A4S8P1F8_9HYPH</name>
<organism evidence="2 3">
    <name type="scientific">Peteryoungia ipomoeae</name>
    <dbReference type="NCBI Taxonomy" id="1210932"/>
    <lineage>
        <taxon>Bacteria</taxon>
        <taxon>Pseudomonadati</taxon>
        <taxon>Pseudomonadota</taxon>
        <taxon>Alphaproteobacteria</taxon>
        <taxon>Hyphomicrobiales</taxon>
        <taxon>Rhizobiaceae</taxon>
        <taxon>Peteryoungia</taxon>
    </lineage>
</organism>
<keyword evidence="3" id="KW-1185">Reference proteome</keyword>
<dbReference type="OrthoDB" id="9810674at2"/>
<evidence type="ECO:0000259" key="1">
    <source>
        <dbReference type="SMART" id="SM00318"/>
    </source>
</evidence>
<dbReference type="Proteomes" id="UP000308828">
    <property type="component" value="Unassembled WGS sequence"/>
</dbReference>
<sequence>MRRLITTIAGITGVVLWAYLVTLGAGQLANQPVEYDMQDLEVPDLDELRLPEAGAIRPEASPALQSTTAEAVRPVRAIEPEIFGYPAFAAASDLERIEARTPMQVATRPTTTVVVLHRPASPEAGILAFGEQQRIRLRDISATDAERICRGSAGGTWPCGEMAKTQQRQFIRNRSVTCEAEGSEWQGEIVSRCWIGAQDVSVWLARHGWVEAREDSALSNFTEMARAERRGLFGDDAP</sequence>
<dbReference type="AlphaFoldDB" id="A0A4S8P1F8"/>
<dbReference type="InterPro" id="IPR035437">
    <property type="entry name" value="SNase_OB-fold_sf"/>
</dbReference>
<evidence type="ECO:0000313" key="3">
    <source>
        <dbReference type="Proteomes" id="UP000308828"/>
    </source>
</evidence>
<dbReference type="EMBL" id="STGV01000002">
    <property type="protein sequence ID" value="THV23850.1"/>
    <property type="molecule type" value="Genomic_DNA"/>
</dbReference>
<evidence type="ECO:0000313" key="2">
    <source>
        <dbReference type="EMBL" id="THV23850.1"/>
    </source>
</evidence>
<dbReference type="SUPFAM" id="SSF50199">
    <property type="entry name" value="Staphylococcal nuclease"/>
    <property type="match status" value="1"/>
</dbReference>
<proteinExistence type="predicted"/>
<gene>
    <name evidence="2" type="ORF">FAA97_07650</name>
</gene>
<dbReference type="RefSeq" id="WP_136597945.1">
    <property type="nucleotide sequence ID" value="NZ_STGV01000002.1"/>
</dbReference>
<accession>A0A4S8P1F8</accession>
<dbReference type="Gene3D" id="2.40.50.90">
    <property type="match status" value="1"/>
</dbReference>
<dbReference type="InterPro" id="IPR016071">
    <property type="entry name" value="Staphylococal_nuclease_OB-fold"/>
</dbReference>
<dbReference type="SMART" id="SM00318">
    <property type="entry name" value="SNc"/>
    <property type="match status" value="1"/>
</dbReference>
<comment type="caution">
    <text evidence="2">The sequence shown here is derived from an EMBL/GenBank/DDBJ whole genome shotgun (WGS) entry which is preliminary data.</text>
</comment>
<protein>
    <submittedName>
        <fullName evidence="2">Thermonuclease family protein</fullName>
    </submittedName>
</protein>
<reference evidence="2 3" key="1">
    <citation type="submission" date="2019-04" db="EMBL/GenBank/DDBJ databases">
        <title>Genome sequence of strain shin9-1.</title>
        <authorList>
            <person name="Gao J."/>
            <person name="Sun J."/>
        </authorList>
    </citation>
    <scope>NUCLEOTIDE SEQUENCE [LARGE SCALE GENOMIC DNA]</scope>
    <source>
        <strain evidence="3">shin9-1</strain>
    </source>
</reference>
<feature type="domain" description="TNase-like" evidence="1">
    <location>
        <begin position="98"/>
        <end position="235"/>
    </location>
</feature>